<dbReference type="AlphaFoldDB" id="A0A5J4SPR0"/>
<gene>
    <name evidence="2" type="ORF">EZS27_004534</name>
</gene>
<evidence type="ECO:0000259" key="1">
    <source>
        <dbReference type="Pfam" id="PF18989"/>
    </source>
</evidence>
<feature type="domain" description="DUF5722" evidence="1">
    <location>
        <begin position="350"/>
        <end position="740"/>
    </location>
</feature>
<dbReference type="Gene3D" id="3.20.20.80">
    <property type="entry name" value="Glycosidases"/>
    <property type="match status" value="1"/>
</dbReference>
<dbReference type="InterPro" id="IPR043780">
    <property type="entry name" value="DUF5722"/>
</dbReference>
<comment type="caution">
    <text evidence="2">The sequence shown here is derived from an EMBL/GenBank/DDBJ whole genome shotgun (WGS) entry which is preliminary data.</text>
</comment>
<protein>
    <recommendedName>
        <fullName evidence="1">DUF5722 domain-containing protein</fullName>
    </recommendedName>
</protein>
<sequence>MKANIIVMVLLTISIRGGWKEKDVALTGISISPETVSQTGLVTATGIGATQISVTAGNRHKSIDVTVIDPDDDPEYEYLTFNQTSATHLSVTKAGAYSYRIVTTADDPYIQTDPLRTAVGKDSVILTFEYKSAKRVRNVQIFFTPVSEARSVDNLNIAPSTAWTNYSFNLRKPLADFGWGKAGDYLRFDFGNVAGAEIEIRDIHFRGMNSEEQQQENAEQNALKRERQAAENIKIYLSTGYPAQVSKVTAGENKITVCGAYSGKGAYSLCEITPWQDVTQTEVFAYKTPLTGSPFDLDFDRFVNREGITFDRTLSKWIIVKNGESKDEIASHARYADNIHTSQTLKPGVPAGKKGLGGYTTQKQQDFDDLQIKLATMNLRITKFIYTHAGTNRIEHQYGGRTWYFDRTQTETMDENLRRCAQRNIVVAAIVLVDKASNCPDPAIGNRLQHPDFTENGIYTMPNMTTPEATLTYAAALDFLASRYCRSDNQYGRIHHWIMHNEVDEGIAWTNMGSNRAMMVYMDAYVKSMRLCYNIVHQYDSHAEVFGSFTHSWTVANGPERYATRDMLDVLNLYSKTEGDFMWGLGYHSYPENLIEPKTWLDTEATFSMNSRMVTFKNLEVLDKWAKQPENQYKGTTKRSIWLSENGTNSKSYNDADLREQAAGCAYAWKKVKALDGIDGILWHGWWDQPGEVADGLRIGLRTDQLVTKPVWFLYQAAETSGEDVAFEPYKAVIGISDWNIIQVF</sequence>
<dbReference type="EMBL" id="SNRY01000079">
    <property type="protein sequence ID" value="KAA6347997.1"/>
    <property type="molecule type" value="Genomic_DNA"/>
</dbReference>
<dbReference type="InterPro" id="IPR017853">
    <property type="entry name" value="GH"/>
</dbReference>
<organism evidence="2">
    <name type="scientific">termite gut metagenome</name>
    <dbReference type="NCBI Taxonomy" id="433724"/>
    <lineage>
        <taxon>unclassified sequences</taxon>
        <taxon>metagenomes</taxon>
        <taxon>organismal metagenomes</taxon>
    </lineage>
</organism>
<dbReference type="Pfam" id="PF18989">
    <property type="entry name" value="DUF5722"/>
    <property type="match status" value="1"/>
</dbReference>
<name>A0A5J4SPR0_9ZZZZ</name>
<reference evidence="2" key="1">
    <citation type="submission" date="2019-03" db="EMBL/GenBank/DDBJ databases">
        <title>Single cell metagenomics reveals metabolic interactions within the superorganism composed of flagellate Streblomastix strix and complex community of Bacteroidetes bacteria on its surface.</title>
        <authorList>
            <person name="Treitli S.C."/>
            <person name="Kolisko M."/>
            <person name="Husnik F."/>
            <person name="Keeling P."/>
            <person name="Hampl V."/>
        </authorList>
    </citation>
    <scope>NUCLEOTIDE SEQUENCE</scope>
    <source>
        <strain evidence="2">STM</strain>
    </source>
</reference>
<evidence type="ECO:0000313" key="2">
    <source>
        <dbReference type="EMBL" id="KAA6347997.1"/>
    </source>
</evidence>
<dbReference type="SUPFAM" id="SSF51445">
    <property type="entry name" value="(Trans)glycosidases"/>
    <property type="match status" value="1"/>
</dbReference>
<accession>A0A5J4SPR0</accession>
<proteinExistence type="predicted"/>